<dbReference type="Proteomes" id="UP000183447">
    <property type="component" value="Unassembled WGS sequence"/>
</dbReference>
<feature type="transmembrane region" description="Helical" evidence="1">
    <location>
        <begin position="65"/>
        <end position="82"/>
    </location>
</feature>
<keyword evidence="1" id="KW-0472">Membrane</keyword>
<protein>
    <submittedName>
        <fullName evidence="2">Uncharacterized membrane protein YgdD, TMEM256/DUF423 family</fullName>
    </submittedName>
</protein>
<evidence type="ECO:0000256" key="1">
    <source>
        <dbReference type="SAM" id="Phobius"/>
    </source>
</evidence>
<feature type="transmembrane region" description="Helical" evidence="1">
    <location>
        <begin position="94"/>
        <end position="118"/>
    </location>
</feature>
<accession>A0A1K2HVV1</accession>
<keyword evidence="1" id="KW-0812">Transmembrane</keyword>
<evidence type="ECO:0000313" key="3">
    <source>
        <dbReference type="Proteomes" id="UP000183447"/>
    </source>
</evidence>
<sequence>MTPASHPDRLLLAIAGALGAIGVATAAAASHRGGENLAIAANFMLVHAPALVGLSLMPRGRLIRLAAYLLALGLVLFAGDLATRELQARALFPLAAPLGGFGLIGGWLLVTVAAIIGWKKPG</sequence>
<reference evidence="2 3" key="1">
    <citation type="submission" date="2016-11" db="EMBL/GenBank/DDBJ databases">
        <authorList>
            <person name="Jaros S."/>
            <person name="Januszkiewicz K."/>
            <person name="Wedrychowicz H."/>
        </authorList>
    </citation>
    <scope>NUCLEOTIDE SEQUENCE [LARGE SCALE GENOMIC DNA]</scope>
    <source>
        <strain evidence="2 3">ATCC 23634</strain>
    </source>
</reference>
<dbReference type="AlphaFoldDB" id="A0A1K2HVV1"/>
<name>A0A1K2HVV1_9HYPH</name>
<gene>
    <name evidence="2" type="ORF">SAMN02983003_1356</name>
</gene>
<keyword evidence="3" id="KW-1185">Reference proteome</keyword>
<dbReference type="STRING" id="665118.SAMN02983003_1356"/>
<dbReference type="EMBL" id="FPKU01000001">
    <property type="protein sequence ID" value="SFZ82929.1"/>
    <property type="molecule type" value="Genomic_DNA"/>
</dbReference>
<keyword evidence="1" id="KW-1133">Transmembrane helix</keyword>
<dbReference type="Pfam" id="PF04241">
    <property type="entry name" value="DUF423"/>
    <property type="match status" value="1"/>
</dbReference>
<dbReference type="RefSeq" id="WP_072340102.1">
    <property type="nucleotide sequence ID" value="NZ_FPKU01000001.1"/>
</dbReference>
<proteinExistence type="predicted"/>
<dbReference type="InterPro" id="IPR006696">
    <property type="entry name" value="DUF423"/>
</dbReference>
<feature type="transmembrane region" description="Helical" evidence="1">
    <location>
        <begin position="38"/>
        <end position="58"/>
    </location>
</feature>
<evidence type="ECO:0000313" key="2">
    <source>
        <dbReference type="EMBL" id="SFZ82929.1"/>
    </source>
</evidence>
<organism evidence="2 3">
    <name type="scientific">Devosia enhydra</name>
    <dbReference type="NCBI Taxonomy" id="665118"/>
    <lineage>
        <taxon>Bacteria</taxon>
        <taxon>Pseudomonadati</taxon>
        <taxon>Pseudomonadota</taxon>
        <taxon>Alphaproteobacteria</taxon>
        <taxon>Hyphomicrobiales</taxon>
        <taxon>Devosiaceae</taxon>
        <taxon>Devosia</taxon>
    </lineage>
</organism>